<dbReference type="HOGENOM" id="CLU_492406_0_0_0"/>
<feature type="transmembrane region" description="Helical" evidence="1">
    <location>
        <begin position="255"/>
        <end position="276"/>
    </location>
</feature>
<feature type="transmembrane region" description="Helical" evidence="1">
    <location>
        <begin position="414"/>
        <end position="435"/>
    </location>
</feature>
<dbReference type="eggNOG" id="COG1680">
    <property type="taxonomic scope" value="Bacteria"/>
</dbReference>
<feature type="transmembrane region" description="Helical" evidence="1">
    <location>
        <begin position="480"/>
        <end position="498"/>
    </location>
</feature>
<dbReference type="RefSeq" id="WP_013581540.1">
    <property type="nucleotide sequence ID" value="NC_015064.1"/>
</dbReference>
<feature type="transmembrane region" description="Helical" evidence="1">
    <location>
        <begin position="69"/>
        <end position="88"/>
    </location>
</feature>
<dbReference type="OrthoDB" id="105452at2"/>
<dbReference type="AlphaFoldDB" id="E8X1J3"/>
<dbReference type="PaxDb" id="1198114-AciX9_3217"/>
<feature type="transmembrane region" description="Helical" evidence="1">
    <location>
        <begin position="116"/>
        <end position="138"/>
    </location>
</feature>
<feature type="transmembrane region" description="Helical" evidence="1">
    <location>
        <begin position="329"/>
        <end position="349"/>
    </location>
</feature>
<protein>
    <submittedName>
        <fullName evidence="2">Uncharacterized protein</fullName>
    </submittedName>
</protein>
<feature type="transmembrane region" description="Helical" evidence="1">
    <location>
        <begin position="150"/>
        <end position="179"/>
    </location>
</feature>
<dbReference type="Proteomes" id="UP000000343">
    <property type="component" value="Chromosome"/>
</dbReference>
<evidence type="ECO:0000313" key="2">
    <source>
        <dbReference type="EMBL" id="ADW70228.1"/>
    </source>
</evidence>
<organism evidence="3">
    <name type="scientific">Granulicella tundricola (strain ATCC BAA-1859 / DSM 23138 / MP5ACTX9)</name>
    <dbReference type="NCBI Taxonomy" id="1198114"/>
    <lineage>
        <taxon>Bacteria</taxon>
        <taxon>Pseudomonadati</taxon>
        <taxon>Acidobacteriota</taxon>
        <taxon>Terriglobia</taxon>
        <taxon>Terriglobales</taxon>
        <taxon>Acidobacteriaceae</taxon>
        <taxon>Granulicella</taxon>
    </lineage>
</organism>
<evidence type="ECO:0000313" key="3">
    <source>
        <dbReference type="Proteomes" id="UP000000343"/>
    </source>
</evidence>
<keyword evidence="3" id="KW-1185">Reference proteome</keyword>
<accession>E8X1J3</accession>
<feature type="transmembrane region" description="Helical" evidence="1">
    <location>
        <begin position="186"/>
        <end position="207"/>
    </location>
</feature>
<proteinExistence type="predicted"/>
<keyword evidence="1" id="KW-1133">Transmembrane helix</keyword>
<dbReference type="STRING" id="1198114.AciX9_3217"/>
<dbReference type="KEGG" id="acm:AciX9_3217"/>
<name>E8X1J3_GRATM</name>
<sequence length="553" mass="60597">MTKANGVSGVLVRHFFRRFFDSDTVSAEGDTVTTVVRAVSMAAAPGLMAAFFLQNQYPRRSLWGSIEDHYFFVLLTFVVLGAVAVFEWEMLFPDRLDFLILSPLSINPVKMLGTKLAALAGFLGLFLFASSVFGAIVLPAVSKGDFPRQMMAHATAVLMAGVFASLLFLAVGGGLICVLSASWFRVALPVVQTFSITALLLAMLHYFKCGDAMQAMLGHEPGMLRWLPPMWFLGVYESVLRGDGAPAFAAEMTKYAVRGTLVVSVAVAVTYPLAWVRMQRMAMEGSGGRYGEPSRWMTRVQHWVVRRAETRGVFHFIGQTMRRSSRYQVYLAMYCGTGFALAVACAVTYRLDGSGVPRAALATDGLRALTPLLLFWMVAGLRGAFAIPINLLARWVFRMAGVTMQVCADAGRQWALFCSVGVLGVVLAVLFAAGWDARQLVVQGVLGACLCVLLTDGFFFSGQSIPFNEARMPGRTSLPLVLTLYVGVLPAFILWMMQLDEAMEKRPVRLLMVVLGTALIHRLIVALRPGPEVEEEELEGYDGEFQLLGLSRQ</sequence>
<feature type="transmembrane region" description="Helical" evidence="1">
    <location>
        <begin position="369"/>
        <end position="393"/>
    </location>
</feature>
<reference evidence="3" key="1">
    <citation type="submission" date="2011-01" db="EMBL/GenBank/DDBJ databases">
        <title>Complete sequence of chromosome of Acidobacterium sp. MP5ACTX9.</title>
        <authorList>
            <consortium name="US DOE Joint Genome Institute"/>
            <person name="Lucas S."/>
            <person name="Copeland A."/>
            <person name="Lapidus A."/>
            <person name="Cheng J.-F."/>
            <person name="Goodwin L."/>
            <person name="Pitluck S."/>
            <person name="Teshima H."/>
            <person name="Detter J.C."/>
            <person name="Han C."/>
            <person name="Tapia R."/>
            <person name="Land M."/>
            <person name="Hauser L."/>
            <person name="Kyrpides N."/>
            <person name="Ivanova N."/>
            <person name="Ovchinnikova G."/>
            <person name="Pagani I."/>
            <person name="Rawat S.R."/>
            <person name="Mannisto M."/>
            <person name="Haggblom M.M."/>
            <person name="Woyke T."/>
        </authorList>
    </citation>
    <scope>NUCLEOTIDE SEQUENCE [LARGE SCALE GENOMIC DNA]</scope>
    <source>
        <strain evidence="3">MP5ACTX9</strain>
    </source>
</reference>
<keyword evidence="1" id="KW-0812">Transmembrane</keyword>
<dbReference type="EMBL" id="CP002480">
    <property type="protein sequence ID" value="ADW70228.1"/>
    <property type="molecule type" value="Genomic_DNA"/>
</dbReference>
<gene>
    <name evidence="2" type="ordered locus">AciX9_3217</name>
</gene>
<keyword evidence="1" id="KW-0472">Membrane</keyword>
<feature type="transmembrane region" description="Helical" evidence="1">
    <location>
        <begin position="441"/>
        <end position="460"/>
    </location>
</feature>
<evidence type="ECO:0000256" key="1">
    <source>
        <dbReference type="SAM" id="Phobius"/>
    </source>
</evidence>